<reference evidence="1 2" key="1">
    <citation type="submission" date="2023-03" db="EMBL/GenBank/DDBJ databases">
        <authorList>
            <person name="Kaur S."/>
            <person name="Espinosa-Saiz D."/>
            <person name="Velazquez E."/>
            <person name="Menendez E."/>
            <person name="diCenzo G.C."/>
        </authorList>
    </citation>
    <scope>NUCLEOTIDE SEQUENCE [LARGE SCALE GENOMIC DNA]</scope>
    <source>
        <strain evidence="1 2">LMG 27395</strain>
    </source>
</reference>
<name>A0ABY8D157_9HYPH</name>
<keyword evidence="2" id="KW-1185">Reference proteome</keyword>
<proteinExistence type="predicted"/>
<organism evidence="1 2">
    <name type="scientific">Sinorhizobium numidicum</name>
    <dbReference type="NCBI Taxonomy" id="680248"/>
    <lineage>
        <taxon>Bacteria</taxon>
        <taxon>Pseudomonadati</taxon>
        <taxon>Pseudomonadota</taxon>
        <taxon>Alphaproteobacteria</taxon>
        <taxon>Hyphomicrobiales</taxon>
        <taxon>Rhizobiaceae</taxon>
        <taxon>Sinorhizobium/Ensifer group</taxon>
        <taxon>Sinorhizobium</taxon>
    </lineage>
</organism>
<sequence>MTVDFDAYRYYPSLRTRLWEMRGYKELGEPEKDKLLPIIVLASHGRTKGIADVGAKVEEVLEGRPRIIDLEQSPIYSCDECVALSNPDKGFAAWRKFVGSQANIVPTALLPSDGPLRDIVRQVMLLEHVSGQVVVRSRSPQSDLPILSAIMSAVDAVDNLLLVLDFGYVRSRVKARTIEAANVINALREIDDAARIVVMGSSYPRSAAAYDDSAAVLEIEERAMHAALGGDAVAIYGDFASIHPEPMEPVQSRFVPRVDYALPDAWVFRRVRADQGGYEQCARRITQLVDWDPSLVEAGVWGAEKISAAARGDLTSMNTPGPWIAARVNMHLWQQIHYRDGAVTVEDADIFG</sequence>
<dbReference type="InterPro" id="IPR025683">
    <property type="entry name" value="Protein_beta"/>
</dbReference>
<evidence type="ECO:0000313" key="2">
    <source>
        <dbReference type="Proteomes" id="UP001235547"/>
    </source>
</evidence>
<evidence type="ECO:0000313" key="1">
    <source>
        <dbReference type="EMBL" id="WEX84633.1"/>
    </source>
</evidence>
<gene>
    <name evidence="1" type="ORF">PYH38_003531</name>
</gene>
<dbReference type="Pfam" id="PF14350">
    <property type="entry name" value="Beta_protein"/>
    <property type="match status" value="1"/>
</dbReference>
<accession>A0ABY8D157</accession>
<dbReference type="EMBL" id="CP120371">
    <property type="protein sequence ID" value="WEX84633.1"/>
    <property type="molecule type" value="Genomic_DNA"/>
</dbReference>
<dbReference type="RefSeq" id="WP_280735552.1">
    <property type="nucleotide sequence ID" value="NZ_CP120368.1"/>
</dbReference>
<dbReference type="Proteomes" id="UP001235547">
    <property type="component" value="Chromosome 1"/>
</dbReference>
<protein>
    <submittedName>
        <fullName evidence="1">Beta family protein</fullName>
    </submittedName>
</protein>